<accession>B7PCU9</accession>
<dbReference type="AlphaFoldDB" id="B7PCU9"/>
<evidence type="ECO:0000313" key="2">
    <source>
        <dbReference type="EMBL" id="EEC04421.1"/>
    </source>
</evidence>
<evidence type="ECO:0000256" key="1">
    <source>
        <dbReference type="SAM" id="MobiDB-lite"/>
    </source>
</evidence>
<feature type="region of interest" description="Disordered" evidence="1">
    <location>
        <begin position="1"/>
        <end position="31"/>
    </location>
</feature>
<dbReference type="EnsemblMetazoa" id="ISCW003327-RA">
    <property type="protein sequence ID" value="ISCW003327-PA"/>
    <property type="gene ID" value="ISCW003327"/>
</dbReference>
<dbReference type="VEuPathDB" id="VectorBase:ISCW003327"/>
<feature type="region of interest" description="Disordered" evidence="1">
    <location>
        <begin position="262"/>
        <end position="379"/>
    </location>
</feature>
<dbReference type="Proteomes" id="UP000001555">
    <property type="component" value="Unassembled WGS sequence"/>
</dbReference>
<feature type="region of interest" description="Disordered" evidence="1">
    <location>
        <begin position="158"/>
        <end position="196"/>
    </location>
</feature>
<dbReference type="EMBL" id="ABJB010571583">
    <property type="status" value="NOT_ANNOTATED_CDS"/>
    <property type="molecule type" value="Genomic_DNA"/>
</dbReference>
<dbReference type="HOGENOM" id="CLU_598905_0_0_1"/>
<reference evidence="2 4" key="1">
    <citation type="submission" date="2008-03" db="EMBL/GenBank/DDBJ databases">
        <title>Annotation of Ixodes scapularis.</title>
        <authorList>
            <consortium name="Ixodes scapularis Genome Project Consortium"/>
            <person name="Caler E."/>
            <person name="Hannick L.I."/>
            <person name="Bidwell S."/>
            <person name="Joardar V."/>
            <person name="Thiagarajan M."/>
            <person name="Amedeo P."/>
            <person name="Galinsky K.J."/>
            <person name="Schobel S."/>
            <person name="Inman J."/>
            <person name="Hostetler J."/>
            <person name="Miller J."/>
            <person name="Hammond M."/>
            <person name="Megy K."/>
            <person name="Lawson D."/>
            <person name="Kodira C."/>
            <person name="Sutton G."/>
            <person name="Meyer J."/>
            <person name="Hill C.A."/>
            <person name="Birren B."/>
            <person name="Nene V."/>
            <person name="Collins F."/>
            <person name="Alarcon-Chaidez F."/>
            <person name="Wikel S."/>
            <person name="Strausberg R."/>
        </authorList>
    </citation>
    <scope>NUCLEOTIDE SEQUENCE [LARGE SCALE GENOMIC DNA]</scope>
    <source>
        <strain evidence="4">Wikel</strain>
        <strain evidence="2">Wikel colony</strain>
    </source>
</reference>
<name>B7PCU9_IXOSC</name>
<dbReference type="VEuPathDB" id="VectorBase:ISCI003327"/>
<evidence type="ECO:0000313" key="4">
    <source>
        <dbReference type="Proteomes" id="UP000001555"/>
    </source>
</evidence>
<dbReference type="EMBL" id="DS686249">
    <property type="protein sequence ID" value="EEC04421.1"/>
    <property type="molecule type" value="Genomic_DNA"/>
</dbReference>
<reference evidence="3" key="2">
    <citation type="submission" date="2020-05" db="UniProtKB">
        <authorList>
            <consortium name="EnsemblMetazoa"/>
        </authorList>
    </citation>
    <scope>IDENTIFICATION</scope>
    <source>
        <strain evidence="3">wikel</strain>
    </source>
</reference>
<protein>
    <submittedName>
        <fullName evidence="2 3">Uncharacterized protein</fullName>
    </submittedName>
</protein>
<proteinExistence type="predicted"/>
<evidence type="ECO:0000313" key="3">
    <source>
        <dbReference type="EnsemblMetazoa" id="ISCW003327-PA"/>
    </source>
</evidence>
<dbReference type="InParanoid" id="B7PCU9"/>
<keyword evidence="4" id="KW-1185">Reference proteome</keyword>
<feature type="compositionally biased region" description="Polar residues" evidence="1">
    <location>
        <begin position="15"/>
        <end position="31"/>
    </location>
</feature>
<sequence>MLGALRRPLFKRSNSDTTHVPKESQQSPNEQWATWLTVEFDDQRRMSRRMVSLSPEEEHLQRRLAAWDPFEEESYALFSPDMPDLPQEESSDALVPFGPPHETKREFSSSMASICECDSCPSRTFCSNESRLYGMTTDPNLYDDMHWIMESAGARLASSSEQQFPSSAARPPDVSGGTSGKDRHQPVMSHPAPCASQVRTKVAAADGIAETLPYTVQSRHHNLNLTSLQSVLGGWKSSSEGFDIKSCEDSFTQSAKGTLPVRGAQRLSGATKSPVVPVEVHPRETRVRRRPPAPSLQGPRPEKDVQGASTVTTPRDVTVYPSETPEVGVSLRRGEPKNTKARHKRSTKKTKEPKNRKPPQNRYYRGLEADSKDNKPTHDGDAVSAIASASPADSIHRINRLVDTRRLANDSDSAWSELTFSEPDCVTLSSAGEVKILINLTSKRKRTMVWPFRLCAP</sequence>
<dbReference type="PaxDb" id="6945-B7PCU9"/>
<feature type="compositionally biased region" description="Basic residues" evidence="1">
    <location>
        <begin position="339"/>
        <end position="348"/>
    </location>
</feature>
<organism>
    <name type="scientific">Ixodes scapularis</name>
    <name type="common">Black-legged tick</name>
    <name type="synonym">Deer tick</name>
    <dbReference type="NCBI Taxonomy" id="6945"/>
    <lineage>
        <taxon>Eukaryota</taxon>
        <taxon>Metazoa</taxon>
        <taxon>Ecdysozoa</taxon>
        <taxon>Arthropoda</taxon>
        <taxon>Chelicerata</taxon>
        <taxon>Arachnida</taxon>
        <taxon>Acari</taxon>
        <taxon>Parasitiformes</taxon>
        <taxon>Ixodida</taxon>
        <taxon>Ixodoidea</taxon>
        <taxon>Ixodidae</taxon>
        <taxon>Ixodinae</taxon>
        <taxon>Ixodes</taxon>
    </lineage>
</organism>
<feature type="compositionally biased region" description="Basic and acidic residues" evidence="1">
    <location>
        <begin position="365"/>
        <end position="379"/>
    </location>
</feature>
<gene>
    <name evidence="2" type="ORF">IscW_ISCW003327</name>
</gene>